<dbReference type="EMBL" id="JACHDN010000001">
    <property type="protein sequence ID" value="MBB5474990.1"/>
    <property type="molecule type" value="Genomic_DNA"/>
</dbReference>
<evidence type="ECO:0000256" key="1">
    <source>
        <dbReference type="SAM" id="MobiDB-lite"/>
    </source>
</evidence>
<gene>
    <name evidence="2" type="ORF">CHO01_01300</name>
    <name evidence="3" type="ORF">HNR08_003726</name>
</gene>
<evidence type="ECO:0000313" key="4">
    <source>
        <dbReference type="Proteomes" id="UP000321723"/>
    </source>
</evidence>
<sequence length="160" mass="16751">MKRLFWVAVGAAVAVAGAKRLGLLDEPPAARPDAGDRTLGGAALAAQAARTAFRAGATAAGTVRSLSDARRELLAGMAEREAQLRHDLVGDVDVDALRAERRAARAAAAEEGAAGAVPPAWHRDPEAREAARAARARRGWADEPTDDPADEDGDLPYSFY</sequence>
<dbReference type="Proteomes" id="UP000321723">
    <property type="component" value="Unassembled WGS sequence"/>
</dbReference>
<dbReference type="Proteomes" id="UP000564629">
    <property type="component" value="Unassembled WGS sequence"/>
</dbReference>
<reference evidence="3 5" key="2">
    <citation type="submission" date="2020-08" db="EMBL/GenBank/DDBJ databases">
        <title>Sequencing the genomes of 1000 actinobacteria strains.</title>
        <authorList>
            <person name="Klenk H.-P."/>
        </authorList>
    </citation>
    <scope>NUCLEOTIDE SEQUENCE [LARGE SCALE GENOMIC DNA]</scope>
    <source>
        <strain evidence="3 5">DSM 9581</strain>
    </source>
</reference>
<organism evidence="2 4">
    <name type="scientific">Cellulomonas hominis</name>
    <dbReference type="NCBI Taxonomy" id="156981"/>
    <lineage>
        <taxon>Bacteria</taxon>
        <taxon>Bacillati</taxon>
        <taxon>Actinomycetota</taxon>
        <taxon>Actinomycetes</taxon>
        <taxon>Micrococcales</taxon>
        <taxon>Cellulomonadaceae</taxon>
        <taxon>Cellulomonas</taxon>
    </lineage>
</organism>
<reference evidence="2 4" key="1">
    <citation type="submission" date="2019-07" db="EMBL/GenBank/DDBJ databases">
        <title>Whole genome shotgun sequence of Cellulomonas hominis NBRC 16055.</title>
        <authorList>
            <person name="Hosoyama A."/>
            <person name="Uohara A."/>
            <person name="Ohji S."/>
            <person name="Ichikawa N."/>
        </authorList>
    </citation>
    <scope>NUCLEOTIDE SEQUENCE [LARGE SCALE GENOMIC DNA]</scope>
    <source>
        <strain evidence="2 4">NBRC 16055</strain>
    </source>
</reference>
<evidence type="ECO:0000313" key="5">
    <source>
        <dbReference type="Proteomes" id="UP000564629"/>
    </source>
</evidence>
<evidence type="ECO:0000313" key="2">
    <source>
        <dbReference type="EMBL" id="GEL45014.1"/>
    </source>
</evidence>
<dbReference type="OrthoDB" id="4829437at2"/>
<dbReference type="RefSeq" id="WP_146831956.1">
    <property type="nucleotide sequence ID" value="NZ_BJVQ01000001.1"/>
</dbReference>
<accession>A0A511F8Y1</accession>
<feature type="compositionally biased region" description="Low complexity" evidence="1">
    <location>
        <begin position="105"/>
        <end position="116"/>
    </location>
</feature>
<evidence type="ECO:0000313" key="3">
    <source>
        <dbReference type="EMBL" id="MBB5474990.1"/>
    </source>
</evidence>
<comment type="caution">
    <text evidence="2">The sequence shown here is derived from an EMBL/GenBank/DDBJ whole genome shotgun (WGS) entry which is preliminary data.</text>
</comment>
<feature type="region of interest" description="Disordered" evidence="1">
    <location>
        <begin position="105"/>
        <end position="160"/>
    </location>
</feature>
<name>A0A511F8Y1_9CELL</name>
<feature type="compositionally biased region" description="Acidic residues" evidence="1">
    <location>
        <begin position="143"/>
        <end position="154"/>
    </location>
</feature>
<dbReference type="EMBL" id="BJVQ01000001">
    <property type="protein sequence ID" value="GEL45014.1"/>
    <property type="molecule type" value="Genomic_DNA"/>
</dbReference>
<proteinExistence type="predicted"/>
<feature type="compositionally biased region" description="Basic and acidic residues" evidence="1">
    <location>
        <begin position="121"/>
        <end position="132"/>
    </location>
</feature>
<protein>
    <submittedName>
        <fullName evidence="2">Uncharacterized protein</fullName>
    </submittedName>
</protein>
<dbReference type="AlphaFoldDB" id="A0A511F8Y1"/>
<keyword evidence="4" id="KW-1185">Reference proteome</keyword>